<evidence type="ECO:0000313" key="3">
    <source>
        <dbReference type="Proteomes" id="UP000190229"/>
    </source>
</evidence>
<keyword evidence="3" id="KW-1185">Reference proteome</keyword>
<keyword evidence="1" id="KW-0732">Signal</keyword>
<accession>A0A1V4EVN1</accession>
<sequence length="272" mass="29133">MRNMRKLASVAILLLLSGGLTYQAGQAIAARVNVQSSTLVPEALLAALANAKASPNRFEVHAWLTLKQVDATQGSLRQEALSIAKNFLQDTPGARTNASSIKESVHARQQPNMDVVAVTGTLPGMPGSVASVLCATLTYPNAPVQTVAVIRITSPYEKQTNFLTSYQRVAQVAREVTAHPEVNATLIGSVSRELTATTRMMLLSSAMNHLYVNRPHVTSYTYTSVMSGESSLGLPNLAVGKGMQNVQMAAHANSFTHRTEILVGSPMITVEY</sequence>
<protein>
    <recommendedName>
        <fullName evidence="4">TATA-box binding protein</fullName>
    </recommendedName>
</protein>
<evidence type="ECO:0000256" key="1">
    <source>
        <dbReference type="SAM" id="SignalP"/>
    </source>
</evidence>
<gene>
    <name evidence="2" type="ORF">B2M26_04925</name>
</gene>
<feature type="chain" id="PRO_5012934691" description="TATA-box binding protein" evidence="1">
    <location>
        <begin position="30"/>
        <end position="272"/>
    </location>
</feature>
<dbReference type="AlphaFoldDB" id="A0A1V4EVN1"/>
<proteinExistence type="predicted"/>
<dbReference type="Pfam" id="PF08680">
    <property type="entry name" value="DUF1779"/>
    <property type="match status" value="1"/>
</dbReference>
<dbReference type="InterPro" id="IPR014794">
    <property type="entry name" value="DUF1779"/>
</dbReference>
<dbReference type="Gene3D" id="3.30.360.40">
    <property type="entry name" value="YwmB-like"/>
    <property type="match status" value="1"/>
</dbReference>
<dbReference type="Proteomes" id="UP000190229">
    <property type="component" value="Unassembled WGS sequence"/>
</dbReference>
<dbReference type="OrthoDB" id="2374820at2"/>
<organism evidence="2 3">
    <name type="scientific">Ferroacidibacillus organovorans</name>
    <dbReference type="NCBI Taxonomy" id="1765683"/>
    <lineage>
        <taxon>Bacteria</taxon>
        <taxon>Bacillati</taxon>
        <taxon>Bacillota</taxon>
        <taxon>Bacilli</taxon>
        <taxon>Bacillales</taxon>
        <taxon>Alicyclobacillaceae</taxon>
        <taxon>Ferroacidibacillus</taxon>
    </lineage>
</organism>
<dbReference type="InterPro" id="IPR036209">
    <property type="entry name" value="YwmB-like_sf"/>
</dbReference>
<evidence type="ECO:0000313" key="2">
    <source>
        <dbReference type="EMBL" id="OPG16708.1"/>
    </source>
</evidence>
<name>A0A1V4EVN1_9BACL</name>
<reference evidence="2 3" key="1">
    <citation type="submission" date="2017-02" db="EMBL/GenBank/DDBJ databases">
        <title>Draft genome of Acidibacillus ferrooxidans Huett2.</title>
        <authorList>
            <person name="Schopf S."/>
        </authorList>
    </citation>
    <scope>NUCLEOTIDE SEQUENCE [LARGE SCALE GENOMIC DNA]</scope>
    <source>
        <strain evidence="2 3">Huett2</strain>
    </source>
</reference>
<evidence type="ECO:0008006" key="4">
    <source>
        <dbReference type="Google" id="ProtNLM"/>
    </source>
</evidence>
<feature type="signal peptide" evidence="1">
    <location>
        <begin position="1"/>
        <end position="29"/>
    </location>
</feature>
<dbReference type="SUPFAM" id="SSF143842">
    <property type="entry name" value="YwmB-like"/>
    <property type="match status" value="1"/>
</dbReference>
<comment type="caution">
    <text evidence="2">The sequence shown here is derived from an EMBL/GenBank/DDBJ whole genome shotgun (WGS) entry which is preliminary data.</text>
</comment>
<dbReference type="EMBL" id="MWPS01000014">
    <property type="protein sequence ID" value="OPG16708.1"/>
    <property type="molecule type" value="Genomic_DNA"/>
</dbReference>